<dbReference type="InterPro" id="IPR001128">
    <property type="entry name" value="Cyt_P450"/>
</dbReference>
<dbReference type="PRINTS" id="PR00465">
    <property type="entry name" value="EP450IV"/>
</dbReference>
<dbReference type="Pfam" id="PF00067">
    <property type="entry name" value="p450"/>
    <property type="match status" value="1"/>
</dbReference>
<dbReference type="GO" id="GO:0020037">
    <property type="term" value="F:heme binding"/>
    <property type="evidence" value="ECO:0007669"/>
    <property type="project" value="InterPro"/>
</dbReference>
<dbReference type="InterPro" id="IPR002403">
    <property type="entry name" value="Cyt_P450_E_grp-IV"/>
</dbReference>
<accession>J0DB65</accession>
<evidence type="ECO:0000256" key="8">
    <source>
        <dbReference type="ARBA" id="ARBA00023033"/>
    </source>
</evidence>
<dbReference type="OMA" id="ICMGRIP"/>
<dbReference type="PRINTS" id="PR00385">
    <property type="entry name" value="P450"/>
</dbReference>
<evidence type="ECO:0000256" key="7">
    <source>
        <dbReference type="ARBA" id="ARBA00023004"/>
    </source>
</evidence>
<evidence type="ECO:0000313" key="11">
    <source>
        <dbReference type="Proteomes" id="UP000006514"/>
    </source>
</evidence>
<evidence type="ECO:0000256" key="9">
    <source>
        <dbReference type="PIRSR" id="PIRSR602403-1"/>
    </source>
</evidence>
<dbReference type="GO" id="GO:0005506">
    <property type="term" value="F:iron ion binding"/>
    <property type="evidence" value="ECO:0007669"/>
    <property type="project" value="InterPro"/>
</dbReference>
<protein>
    <submittedName>
        <fullName evidence="10">Cytochrome P450</fullName>
    </submittedName>
</protein>
<dbReference type="OrthoDB" id="1470350at2759"/>
<dbReference type="AlphaFoldDB" id="J0DB65"/>
<dbReference type="Gene3D" id="1.10.630.10">
    <property type="entry name" value="Cytochrome P450"/>
    <property type="match status" value="1"/>
</dbReference>
<dbReference type="PANTHER" id="PTHR24305">
    <property type="entry name" value="CYTOCHROME P450"/>
    <property type="match status" value="1"/>
</dbReference>
<sequence length="544" mass="60813">MAAGELVRSALQAMSWAQLVVATAGSLAAYQVLDQAYGYWKRSRSPLRDLPGPRTDGNFLFGHLRMMFRGDDNEVQRGWADEYGATFSIRGMLGKYQLVTTDDRAITHILFASHIFQKPESQRRGIVRFLGEGILFAEGAQHRDQRRIINPAFGFSQVRDMTEIFLEKAAQLRDIWSQKCIASGGTTRLDALDWLGKATLDAIGKAGFDYEFGTLNENGTKNELAAAFEGVMRRDTTPLQQIRVLLNTQFPLHRVIFSKKKMDEIGMRIVQEKKREILDEMGAGRIEKNTVGGKDLISLLLRANLAADLPPSQRLSDSEVLAQIPTFIVAGHATTSNATAWAMYSLAVHPETQMKLRAELHQVGTDAPALDVLNALPYLDYVTRETLRLHSVVLLVPREAQDDDVVPLETPIKDRNGNTISSIKVRKGDEIQVPIALINRSKAIWGADADEFRPERWERPPAEASALPGITPNLMTFLGGPRSCVGHRFAVAEMKAFLFHIVRGFEFELAVPRSELWTRTGAILRPQLREDNSIQLPLYITPVQ</sequence>
<keyword evidence="8" id="KW-0503">Monooxygenase</keyword>
<dbReference type="CDD" id="cd11069">
    <property type="entry name" value="CYP_FUM15-like"/>
    <property type="match status" value="1"/>
</dbReference>
<feature type="binding site" description="axial binding residue" evidence="9">
    <location>
        <position position="484"/>
    </location>
    <ligand>
        <name>heme</name>
        <dbReference type="ChEBI" id="CHEBI:30413"/>
    </ligand>
    <ligandPart>
        <name>Fe</name>
        <dbReference type="ChEBI" id="CHEBI:18248"/>
    </ligandPart>
</feature>
<name>J0DB65_AURST</name>
<comment type="similarity">
    <text evidence="3">Belongs to the cytochrome P450 family.</text>
</comment>
<keyword evidence="7 9" id="KW-0408">Iron</keyword>
<dbReference type="KEGG" id="adl:AURDEDRAFT_173249"/>
<reference evidence="11" key="1">
    <citation type="journal article" date="2012" name="Science">
        <title>The Paleozoic origin of enzymatic lignin decomposition reconstructed from 31 fungal genomes.</title>
        <authorList>
            <person name="Floudas D."/>
            <person name="Binder M."/>
            <person name="Riley R."/>
            <person name="Barry K."/>
            <person name="Blanchette R.A."/>
            <person name="Henrissat B."/>
            <person name="Martinez A.T."/>
            <person name="Otillar R."/>
            <person name="Spatafora J.W."/>
            <person name="Yadav J.S."/>
            <person name="Aerts A."/>
            <person name="Benoit I."/>
            <person name="Boyd A."/>
            <person name="Carlson A."/>
            <person name="Copeland A."/>
            <person name="Coutinho P.M."/>
            <person name="de Vries R.P."/>
            <person name="Ferreira P."/>
            <person name="Findley K."/>
            <person name="Foster B."/>
            <person name="Gaskell J."/>
            <person name="Glotzer D."/>
            <person name="Gorecki P."/>
            <person name="Heitman J."/>
            <person name="Hesse C."/>
            <person name="Hori C."/>
            <person name="Igarashi K."/>
            <person name="Jurgens J.A."/>
            <person name="Kallen N."/>
            <person name="Kersten P."/>
            <person name="Kohler A."/>
            <person name="Kuees U."/>
            <person name="Kumar T.K.A."/>
            <person name="Kuo A."/>
            <person name="LaButti K."/>
            <person name="Larrondo L.F."/>
            <person name="Lindquist E."/>
            <person name="Ling A."/>
            <person name="Lombard V."/>
            <person name="Lucas S."/>
            <person name="Lundell T."/>
            <person name="Martin R."/>
            <person name="McLaughlin D.J."/>
            <person name="Morgenstern I."/>
            <person name="Morin E."/>
            <person name="Murat C."/>
            <person name="Nagy L.G."/>
            <person name="Nolan M."/>
            <person name="Ohm R.A."/>
            <person name="Patyshakuliyeva A."/>
            <person name="Rokas A."/>
            <person name="Ruiz-Duenas F.J."/>
            <person name="Sabat G."/>
            <person name="Salamov A."/>
            <person name="Samejima M."/>
            <person name="Schmutz J."/>
            <person name="Slot J.C."/>
            <person name="St John F."/>
            <person name="Stenlid J."/>
            <person name="Sun H."/>
            <person name="Sun S."/>
            <person name="Syed K."/>
            <person name="Tsang A."/>
            <person name="Wiebenga A."/>
            <person name="Young D."/>
            <person name="Pisabarro A."/>
            <person name="Eastwood D.C."/>
            <person name="Martin F."/>
            <person name="Cullen D."/>
            <person name="Grigoriev I.V."/>
            <person name="Hibbett D.S."/>
        </authorList>
    </citation>
    <scope>NUCLEOTIDE SEQUENCE [LARGE SCALE GENOMIC DNA]</scope>
    <source>
        <strain evidence="11">TFB10046</strain>
    </source>
</reference>
<comment type="pathway">
    <text evidence="2">Secondary metabolite biosynthesis.</text>
</comment>
<dbReference type="PANTHER" id="PTHR24305:SF166">
    <property type="entry name" value="CYTOCHROME P450 12A4, MITOCHONDRIAL-RELATED"/>
    <property type="match status" value="1"/>
</dbReference>
<evidence type="ECO:0000256" key="5">
    <source>
        <dbReference type="ARBA" id="ARBA00022723"/>
    </source>
</evidence>
<organism evidence="10 11">
    <name type="scientific">Auricularia subglabra (strain TFB-10046 / SS5)</name>
    <name type="common">White-rot fungus</name>
    <name type="synonym">Auricularia delicata (strain TFB10046)</name>
    <dbReference type="NCBI Taxonomy" id="717982"/>
    <lineage>
        <taxon>Eukaryota</taxon>
        <taxon>Fungi</taxon>
        <taxon>Dikarya</taxon>
        <taxon>Basidiomycota</taxon>
        <taxon>Agaricomycotina</taxon>
        <taxon>Agaricomycetes</taxon>
        <taxon>Auriculariales</taxon>
        <taxon>Auriculariaceae</taxon>
        <taxon>Auricularia</taxon>
    </lineage>
</organism>
<keyword evidence="6" id="KW-0560">Oxidoreductase</keyword>
<dbReference type="SUPFAM" id="SSF48264">
    <property type="entry name" value="Cytochrome P450"/>
    <property type="match status" value="1"/>
</dbReference>
<evidence type="ECO:0000256" key="1">
    <source>
        <dbReference type="ARBA" id="ARBA00001971"/>
    </source>
</evidence>
<dbReference type="EMBL" id="JH687836">
    <property type="protein sequence ID" value="EJD37740.1"/>
    <property type="molecule type" value="Genomic_DNA"/>
</dbReference>
<dbReference type="InterPro" id="IPR050121">
    <property type="entry name" value="Cytochrome_P450_monoxygenase"/>
</dbReference>
<dbReference type="InParanoid" id="J0DB65"/>
<gene>
    <name evidence="10" type="ORF">AURDEDRAFT_173249</name>
</gene>
<keyword evidence="5 9" id="KW-0479">Metal-binding</keyword>
<evidence type="ECO:0000256" key="3">
    <source>
        <dbReference type="ARBA" id="ARBA00010617"/>
    </source>
</evidence>
<evidence type="ECO:0000256" key="6">
    <source>
        <dbReference type="ARBA" id="ARBA00023002"/>
    </source>
</evidence>
<comment type="cofactor">
    <cofactor evidence="1 9">
        <name>heme</name>
        <dbReference type="ChEBI" id="CHEBI:30413"/>
    </cofactor>
</comment>
<evidence type="ECO:0000313" key="10">
    <source>
        <dbReference type="EMBL" id="EJD37740.1"/>
    </source>
</evidence>
<dbReference type="InterPro" id="IPR036396">
    <property type="entry name" value="Cyt_P450_sf"/>
</dbReference>
<keyword evidence="11" id="KW-1185">Reference proteome</keyword>
<keyword evidence="4 9" id="KW-0349">Heme</keyword>
<evidence type="ECO:0000256" key="2">
    <source>
        <dbReference type="ARBA" id="ARBA00005179"/>
    </source>
</evidence>
<dbReference type="GO" id="GO:0016705">
    <property type="term" value="F:oxidoreductase activity, acting on paired donors, with incorporation or reduction of molecular oxygen"/>
    <property type="evidence" value="ECO:0007669"/>
    <property type="project" value="InterPro"/>
</dbReference>
<dbReference type="eggNOG" id="KOG0157">
    <property type="taxonomic scope" value="Eukaryota"/>
</dbReference>
<dbReference type="Proteomes" id="UP000006514">
    <property type="component" value="Unassembled WGS sequence"/>
</dbReference>
<proteinExistence type="inferred from homology"/>
<evidence type="ECO:0000256" key="4">
    <source>
        <dbReference type="ARBA" id="ARBA00022617"/>
    </source>
</evidence>
<dbReference type="GO" id="GO:0004497">
    <property type="term" value="F:monooxygenase activity"/>
    <property type="evidence" value="ECO:0007669"/>
    <property type="project" value="UniProtKB-KW"/>
</dbReference>